<proteinExistence type="predicted"/>
<organism evidence="2 3">
    <name type="scientific">Puccinia coronata f. sp. avenae</name>
    <dbReference type="NCBI Taxonomy" id="200324"/>
    <lineage>
        <taxon>Eukaryota</taxon>
        <taxon>Fungi</taxon>
        <taxon>Dikarya</taxon>
        <taxon>Basidiomycota</taxon>
        <taxon>Pucciniomycotina</taxon>
        <taxon>Pucciniomycetes</taxon>
        <taxon>Pucciniales</taxon>
        <taxon>Pucciniaceae</taxon>
        <taxon>Puccinia</taxon>
    </lineage>
</organism>
<protein>
    <submittedName>
        <fullName evidence="2">Uncharacterized protein</fullName>
    </submittedName>
</protein>
<comment type="caution">
    <text evidence="2">The sequence shown here is derived from an EMBL/GenBank/DDBJ whole genome shotgun (WGS) entry which is preliminary data.</text>
</comment>
<dbReference type="EMBL" id="PGCI01000701">
    <property type="protein sequence ID" value="PLW20286.1"/>
    <property type="molecule type" value="Genomic_DNA"/>
</dbReference>
<dbReference type="AlphaFoldDB" id="A0A2N5T478"/>
<evidence type="ECO:0000256" key="1">
    <source>
        <dbReference type="SAM" id="MobiDB-lite"/>
    </source>
</evidence>
<gene>
    <name evidence="2" type="ORF">PCASD_19725</name>
</gene>
<feature type="region of interest" description="Disordered" evidence="1">
    <location>
        <begin position="379"/>
        <end position="437"/>
    </location>
</feature>
<dbReference type="Proteomes" id="UP000235392">
    <property type="component" value="Unassembled WGS sequence"/>
</dbReference>
<evidence type="ECO:0000313" key="3">
    <source>
        <dbReference type="Proteomes" id="UP000235392"/>
    </source>
</evidence>
<name>A0A2N5T478_9BASI</name>
<sequence>MPLLATHLLPCPACSPPALLPSLATCCPALARHLPCCPCLPPTCCPALLARHLPCCPLLPPAALPSLATCCPCSPPASLSFLATCCPALSCHLLPCPAALACHLLPCPCSPPAALPLLATCCPARLLATCPAALACHLLPCPCLPPAALPLLATCCPALLLATCCPSLTRHLLPCPDCLPPALHLPSLALLPCPACLPPALLPSLATCCPALACHLLPCPRLPPAALPSLSTCCPALLACHLLATCCPALLACHLPSDRHLLLLPSALATRVPCCPLPLLPANRTSTPAHCTITDMSLKRKHVDSESIQDCQHIQTHYNLQPLKLPSCSPGILVAASKAGHQGTSMIGTAHTWHTFQKIPNRLQISGRVDGGGGLRVEEEADLNREAPSSPLTKYSYSDEPSKPAHSKKPTKKLPQPPPPPPPSQVPPSFSAQYSNTRSHFAGFPTGLCCL</sequence>
<reference evidence="2 3" key="1">
    <citation type="submission" date="2017-11" db="EMBL/GenBank/DDBJ databases">
        <title>De novo assembly and phasing of dikaryotic genomes from two isolates of Puccinia coronata f. sp. avenae, the causal agent of oat crown rust.</title>
        <authorList>
            <person name="Miller M.E."/>
            <person name="Zhang Y."/>
            <person name="Omidvar V."/>
            <person name="Sperschneider J."/>
            <person name="Schwessinger B."/>
            <person name="Raley C."/>
            <person name="Palmer J.M."/>
            <person name="Garnica D."/>
            <person name="Upadhyaya N."/>
            <person name="Rathjen J."/>
            <person name="Taylor J.M."/>
            <person name="Park R.F."/>
            <person name="Dodds P.N."/>
            <person name="Hirsch C.D."/>
            <person name="Kianian S.F."/>
            <person name="Figueroa M."/>
        </authorList>
    </citation>
    <scope>NUCLEOTIDE SEQUENCE [LARGE SCALE GENOMIC DNA]</scope>
    <source>
        <strain evidence="2">12SD80</strain>
    </source>
</reference>
<feature type="compositionally biased region" description="Pro residues" evidence="1">
    <location>
        <begin position="415"/>
        <end position="426"/>
    </location>
</feature>
<evidence type="ECO:0000313" key="2">
    <source>
        <dbReference type="EMBL" id="PLW20286.1"/>
    </source>
</evidence>
<accession>A0A2N5T478</accession>